<comment type="caution">
    <text evidence="2">The sequence shown here is derived from an EMBL/GenBank/DDBJ whole genome shotgun (WGS) entry which is preliminary data.</text>
</comment>
<dbReference type="AlphaFoldDB" id="A0AAV4VJU7"/>
<reference evidence="2 3" key="1">
    <citation type="submission" date="2021-06" db="EMBL/GenBank/DDBJ databases">
        <title>Caerostris extrusa draft genome.</title>
        <authorList>
            <person name="Kono N."/>
            <person name="Arakawa K."/>
        </authorList>
    </citation>
    <scope>NUCLEOTIDE SEQUENCE [LARGE SCALE GENOMIC DNA]</scope>
</reference>
<dbReference type="Proteomes" id="UP001054945">
    <property type="component" value="Unassembled WGS sequence"/>
</dbReference>
<keyword evidence="1" id="KW-1133">Transmembrane helix</keyword>
<evidence type="ECO:0000313" key="3">
    <source>
        <dbReference type="Proteomes" id="UP001054945"/>
    </source>
</evidence>
<evidence type="ECO:0000256" key="1">
    <source>
        <dbReference type="SAM" id="Phobius"/>
    </source>
</evidence>
<keyword evidence="3" id="KW-1185">Reference proteome</keyword>
<evidence type="ECO:0000313" key="2">
    <source>
        <dbReference type="EMBL" id="GIY70421.1"/>
    </source>
</evidence>
<gene>
    <name evidence="2" type="ORF">CEXT_441831</name>
</gene>
<accession>A0AAV4VJU7</accession>
<sequence length="121" mass="14062">MANVTNADVITPTRILRKAFTAMHTFVWFFASVSADGIAQGETLSECSVTKMARIWSSHIGDDVRVIQDNLSERIALDIYCMYIIFLRFSNRRIQVLFKYTRIFIQHFVWCMFIATHTALF</sequence>
<feature type="transmembrane region" description="Helical" evidence="1">
    <location>
        <begin position="103"/>
        <end position="120"/>
    </location>
</feature>
<protein>
    <submittedName>
        <fullName evidence="2">Uncharacterized protein</fullName>
    </submittedName>
</protein>
<dbReference type="EMBL" id="BPLR01014661">
    <property type="protein sequence ID" value="GIY70421.1"/>
    <property type="molecule type" value="Genomic_DNA"/>
</dbReference>
<proteinExistence type="predicted"/>
<keyword evidence="1" id="KW-0812">Transmembrane</keyword>
<organism evidence="2 3">
    <name type="scientific">Caerostris extrusa</name>
    <name type="common">Bark spider</name>
    <name type="synonym">Caerostris bankana</name>
    <dbReference type="NCBI Taxonomy" id="172846"/>
    <lineage>
        <taxon>Eukaryota</taxon>
        <taxon>Metazoa</taxon>
        <taxon>Ecdysozoa</taxon>
        <taxon>Arthropoda</taxon>
        <taxon>Chelicerata</taxon>
        <taxon>Arachnida</taxon>
        <taxon>Araneae</taxon>
        <taxon>Araneomorphae</taxon>
        <taxon>Entelegynae</taxon>
        <taxon>Araneoidea</taxon>
        <taxon>Araneidae</taxon>
        <taxon>Caerostris</taxon>
    </lineage>
</organism>
<name>A0AAV4VJU7_CAEEX</name>
<keyword evidence="1" id="KW-0472">Membrane</keyword>